<keyword evidence="1" id="KW-0812">Transmembrane</keyword>
<reference evidence="2 3" key="1">
    <citation type="submission" date="2020-07" db="EMBL/GenBank/DDBJ databases">
        <title>Comparative genomics of pyrophilous fungi reveals a link between fire events and developmental genes.</title>
        <authorList>
            <consortium name="DOE Joint Genome Institute"/>
            <person name="Steindorff A.S."/>
            <person name="Carver A."/>
            <person name="Calhoun S."/>
            <person name="Stillman K."/>
            <person name="Liu H."/>
            <person name="Lipzen A."/>
            <person name="Pangilinan J."/>
            <person name="Labutti K."/>
            <person name="Bruns T.D."/>
            <person name="Grigoriev I.V."/>
        </authorList>
    </citation>
    <scope>NUCLEOTIDE SEQUENCE [LARGE SCALE GENOMIC DNA]</scope>
    <source>
        <strain evidence="2 3">CBS 144469</strain>
    </source>
</reference>
<protein>
    <submittedName>
        <fullName evidence="2">Uncharacterized protein</fullName>
    </submittedName>
</protein>
<keyword evidence="3" id="KW-1185">Reference proteome</keyword>
<keyword evidence="1" id="KW-1133">Transmembrane helix</keyword>
<keyword evidence="1" id="KW-0472">Membrane</keyword>
<dbReference type="Proteomes" id="UP000521943">
    <property type="component" value="Unassembled WGS sequence"/>
</dbReference>
<name>A0A8H6M0W5_9AGAR</name>
<feature type="transmembrane region" description="Helical" evidence="1">
    <location>
        <begin position="129"/>
        <end position="150"/>
    </location>
</feature>
<feature type="transmembrane region" description="Helical" evidence="1">
    <location>
        <begin position="47"/>
        <end position="64"/>
    </location>
</feature>
<dbReference type="EMBL" id="JACGCI010000079">
    <property type="protein sequence ID" value="KAF6747632.1"/>
    <property type="molecule type" value="Genomic_DNA"/>
</dbReference>
<evidence type="ECO:0000313" key="3">
    <source>
        <dbReference type="Proteomes" id="UP000521943"/>
    </source>
</evidence>
<comment type="caution">
    <text evidence="2">The sequence shown here is derived from an EMBL/GenBank/DDBJ whole genome shotgun (WGS) entry which is preliminary data.</text>
</comment>
<evidence type="ECO:0000313" key="2">
    <source>
        <dbReference type="EMBL" id="KAF6747632.1"/>
    </source>
</evidence>
<accession>A0A8H6M0W5</accession>
<evidence type="ECO:0000256" key="1">
    <source>
        <dbReference type="SAM" id="Phobius"/>
    </source>
</evidence>
<dbReference type="AlphaFoldDB" id="A0A8H6M0W5"/>
<proteinExistence type="predicted"/>
<gene>
    <name evidence="2" type="ORF">DFP72DRAFT_1050029</name>
</gene>
<dbReference type="OrthoDB" id="3350812at2759"/>
<organism evidence="2 3">
    <name type="scientific">Ephemerocybe angulata</name>
    <dbReference type="NCBI Taxonomy" id="980116"/>
    <lineage>
        <taxon>Eukaryota</taxon>
        <taxon>Fungi</taxon>
        <taxon>Dikarya</taxon>
        <taxon>Basidiomycota</taxon>
        <taxon>Agaricomycotina</taxon>
        <taxon>Agaricomycetes</taxon>
        <taxon>Agaricomycetidae</taxon>
        <taxon>Agaricales</taxon>
        <taxon>Agaricineae</taxon>
        <taxon>Psathyrellaceae</taxon>
        <taxon>Ephemerocybe</taxon>
    </lineage>
</organism>
<feature type="transmembrane region" description="Helical" evidence="1">
    <location>
        <begin position="71"/>
        <end position="90"/>
    </location>
</feature>
<sequence>MSLSTAALSKVGRLIVAWTFQDYITLGFHTTYVCKALGIGINVATRINVACCEIVLLLCLYALLGVKRRFLALIFTIYTALTLGVVLPQLRYIAKTSEMVTPDQLNRELGYACTSGDYTSLASTAGPRIGAYVSLTKGACISALAVVVIYLRYRGQVGSLFGVLRRDSGLYIFSLAALRLGTTIISYGVELDQYGTTRIVSAILQRVAAPVISCSILLKLRASEDPAVRSVVSSILFDTPHHRAGVPDDLEDSVYWGDSPDLLFVSMRPDIAGIINVESQEVTRDSGVV</sequence>